<organism evidence="1 2">
    <name type="scientific">Volucribacter psittacicida</name>
    <dbReference type="NCBI Taxonomy" id="203482"/>
    <lineage>
        <taxon>Bacteria</taxon>
        <taxon>Pseudomonadati</taxon>
        <taxon>Pseudomonadota</taxon>
        <taxon>Gammaproteobacteria</taxon>
        <taxon>Pasteurellales</taxon>
        <taxon>Pasteurellaceae</taxon>
        <taxon>Volucribacter</taxon>
    </lineage>
</organism>
<evidence type="ECO:0000313" key="1">
    <source>
        <dbReference type="EMBL" id="TCK01503.1"/>
    </source>
</evidence>
<accession>A0A4R1G4T4</accession>
<gene>
    <name evidence="1" type="ORF">EV694_0116</name>
</gene>
<dbReference type="Proteomes" id="UP000294702">
    <property type="component" value="Unassembled WGS sequence"/>
</dbReference>
<reference evidence="1 2" key="1">
    <citation type="submission" date="2019-03" db="EMBL/GenBank/DDBJ databases">
        <title>Genomic Encyclopedia of Type Strains, Phase IV (KMG-IV): sequencing the most valuable type-strain genomes for metagenomic binning, comparative biology and taxonomic classification.</title>
        <authorList>
            <person name="Goeker M."/>
        </authorList>
    </citation>
    <scope>NUCLEOTIDE SEQUENCE [LARGE SCALE GENOMIC DNA]</scope>
    <source>
        <strain evidence="1 2">DSM 15534</strain>
    </source>
</reference>
<comment type="caution">
    <text evidence="1">The sequence shown here is derived from an EMBL/GenBank/DDBJ whole genome shotgun (WGS) entry which is preliminary data.</text>
</comment>
<keyword evidence="2" id="KW-1185">Reference proteome</keyword>
<dbReference type="EMBL" id="SMFT01000001">
    <property type="protein sequence ID" value="TCK01503.1"/>
    <property type="molecule type" value="Genomic_DNA"/>
</dbReference>
<name>A0A4R1G4T4_9PAST</name>
<dbReference type="AlphaFoldDB" id="A0A4R1G4T4"/>
<protein>
    <submittedName>
        <fullName evidence="1">Uncharacterized protein</fullName>
    </submittedName>
</protein>
<sequence>MGQLAEKYPLTTDIITTGIANTGYQLSQGGEYDPYSLLQSELSTVLTRGRGLDQQISINIGIGLLAAENNEDYGWNTLGAVGSSIGSIKLSTLKSGNKFLDYVISPVIVGGASEYLGDSNNLKYIIMKEDYDE</sequence>
<dbReference type="RefSeq" id="WP_165865476.1">
    <property type="nucleotide sequence ID" value="NZ_SMFT01000001.1"/>
</dbReference>
<evidence type="ECO:0000313" key="2">
    <source>
        <dbReference type="Proteomes" id="UP000294702"/>
    </source>
</evidence>
<proteinExistence type="predicted"/>